<evidence type="ECO:0000313" key="10">
    <source>
        <dbReference type="Proteomes" id="UP000034883"/>
    </source>
</evidence>
<feature type="binding site" evidence="6">
    <location>
        <position position="148"/>
    </location>
    <ligand>
        <name>Mg(2+)</name>
        <dbReference type="ChEBI" id="CHEBI:18420"/>
        <label>1</label>
    </ligand>
</feature>
<evidence type="ECO:0000256" key="7">
    <source>
        <dbReference type="PIRSR" id="PIRSR604808-3"/>
    </source>
</evidence>
<dbReference type="Proteomes" id="UP000034883">
    <property type="component" value="Chromosome"/>
</dbReference>
<comment type="cofactor">
    <cofactor evidence="6">
        <name>Mg(2+)</name>
        <dbReference type="ChEBI" id="CHEBI:18420"/>
    </cofactor>
    <cofactor evidence="6">
        <name>Mn(2+)</name>
        <dbReference type="ChEBI" id="CHEBI:29035"/>
    </cofactor>
    <text evidence="6">Probably binds two magnesium or manganese ions per subunit.</text>
</comment>
<evidence type="ECO:0000256" key="3">
    <source>
        <dbReference type="ARBA" id="ARBA00022801"/>
    </source>
</evidence>
<dbReference type="InterPro" id="IPR004808">
    <property type="entry name" value="AP_endonuc_1"/>
</dbReference>
<feature type="active site" description="Proton acceptor" evidence="5">
    <location>
        <position position="250"/>
    </location>
</feature>
<keyword evidence="4 6" id="KW-0460">Magnesium</keyword>
<dbReference type="STRING" id="927083.DB32_004161"/>
<feature type="binding site" evidence="6">
    <location>
        <position position="9"/>
    </location>
    <ligand>
        <name>Mg(2+)</name>
        <dbReference type="ChEBI" id="CHEBI:18420"/>
        <label>1</label>
    </ligand>
</feature>
<evidence type="ECO:0000259" key="8">
    <source>
        <dbReference type="Pfam" id="PF03372"/>
    </source>
</evidence>
<dbReference type="Pfam" id="PF03372">
    <property type="entry name" value="Exo_endo_phos"/>
    <property type="match status" value="1"/>
</dbReference>
<evidence type="ECO:0000313" key="9">
    <source>
        <dbReference type="EMBL" id="AKF07012.1"/>
    </source>
</evidence>
<proteinExistence type="inferred from homology"/>
<organism evidence="9 10">
    <name type="scientific">Sandaracinus amylolyticus</name>
    <dbReference type="NCBI Taxonomy" id="927083"/>
    <lineage>
        <taxon>Bacteria</taxon>
        <taxon>Pseudomonadati</taxon>
        <taxon>Myxococcota</taxon>
        <taxon>Polyangia</taxon>
        <taxon>Polyangiales</taxon>
        <taxon>Sandaracinaceae</taxon>
        <taxon>Sandaracinus</taxon>
    </lineage>
</organism>
<dbReference type="PANTHER" id="PTHR43250:SF2">
    <property type="entry name" value="EXODEOXYRIBONUCLEASE III"/>
    <property type="match status" value="1"/>
</dbReference>
<dbReference type="NCBIfam" id="TIGR00195">
    <property type="entry name" value="exoDNase_III"/>
    <property type="match status" value="1"/>
</dbReference>
<dbReference type="GO" id="GO:0004519">
    <property type="term" value="F:endonuclease activity"/>
    <property type="evidence" value="ECO:0007669"/>
    <property type="project" value="InterPro"/>
</dbReference>
<feature type="binding site" evidence="6">
    <location>
        <position position="250"/>
    </location>
    <ligand>
        <name>Mg(2+)</name>
        <dbReference type="ChEBI" id="CHEBI:18420"/>
        <label>1</label>
    </ligand>
</feature>
<dbReference type="InterPro" id="IPR005135">
    <property type="entry name" value="Endo/exonuclease/phosphatase"/>
</dbReference>
<comment type="similarity">
    <text evidence="1">Belongs to the DNA repair enzymes AP/ExoA family.</text>
</comment>
<feature type="domain" description="Endonuclease/exonuclease/phosphatase" evidence="8">
    <location>
        <begin position="6"/>
        <end position="250"/>
    </location>
</feature>
<dbReference type="NCBIfam" id="TIGR00633">
    <property type="entry name" value="xth"/>
    <property type="match status" value="1"/>
</dbReference>
<dbReference type="Gene3D" id="3.60.10.10">
    <property type="entry name" value="Endonuclease/exonuclease/phosphatase"/>
    <property type="match status" value="1"/>
</dbReference>
<evidence type="ECO:0000256" key="6">
    <source>
        <dbReference type="PIRSR" id="PIRSR604808-2"/>
    </source>
</evidence>
<dbReference type="EMBL" id="CP011125">
    <property type="protein sequence ID" value="AKF07012.1"/>
    <property type="molecule type" value="Genomic_DNA"/>
</dbReference>
<dbReference type="GO" id="GO:0008311">
    <property type="term" value="F:double-stranded DNA 3'-5' DNA exonuclease activity"/>
    <property type="evidence" value="ECO:0007669"/>
    <property type="project" value="InterPro"/>
</dbReference>
<feature type="binding site" evidence="6">
    <location>
        <position position="36"/>
    </location>
    <ligand>
        <name>Mg(2+)</name>
        <dbReference type="ChEBI" id="CHEBI:18420"/>
        <label>1</label>
    </ligand>
</feature>
<evidence type="ECO:0000256" key="2">
    <source>
        <dbReference type="ARBA" id="ARBA00022723"/>
    </source>
</evidence>
<dbReference type="PANTHER" id="PTHR43250">
    <property type="entry name" value="EXODEOXYRIBONUCLEASE III"/>
    <property type="match status" value="1"/>
</dbReference>
<dbReference type="GO" id="GO:0003677">
    <property type="term" value="F:DNA binding"/>
    <property type="evidence" value="ECO:0007669"/>
    <property type="project" value="InterPro"/>
</dbReference>
<dbReference type="InterPro" id="IPR020847">
    <property type="entry name" value="AP_endonuclease_F1_BS"/>
</dbReference>
<evidence type="ECO:0000256" key="1">
    <source>
        <dbReference type="ARBA" id="ARBA00007092"/>
    </source>
</evidence>
<sequence length="258" mass="29174">MPIKIITWNVNSIRARHDRLLALLARHEPDVLCLQELKLEEAKFPWDEVRAAGYHAAVLGQKSYNGVAILSRTAPEDVRRGMGDGEEDGHARLISARLHGIRVYSAYFPNGGTPDSDKYAFKLAWMARLEKKLRTEHTPDEALALCGDFNVAPTDLDVKNVEKWADTVLCRPDARAALERIRGVGLIDSLRRLRPEEGNLYSYWDYQMLGFPKNDGLRIDHVDVTAPLAERLLEVRIDREERKGKQPSDHAPVIATFA</sequence>
<feature type="site" description="Transition state stabilizer" evidence="7">
    <location>
        <position position="150"/>
    </location>
</feature>
<dbReference type="InterPro" id="IPR036691">
    <property type="entry name" value="Endo/exonu/phosph_ase_sf"/>
</dbReference>
<name>A0A0F6W449_9BACT</name>
<feature type="site" description="Interaction with DNA substrate" evidence="7">
    <location>
        <position position="250"/>
    </location>
</feature>
<protein>
    <submittedName>
        <fullName evidence="9">Exodeoxyribonuclease III</fullName>
    </submittedName>
</protein>
<feature type="active site" description="Proton donor/acceptor" evidence="5">
    <location>
        <position position="148"/>
    </location>
</feature>
<accession>A0A0F6W449</accession>
<dbReference type="KEGG" id="samy:DB32_004161"/>
<evidence type="ECO:0000256" key="5">
    <source>
        <dbReference type="PIRSR" id="PIRSR604808-1"/>
    </source>
</evidence>
<keyword evidence="2 6" id="KW-0479">Metal-binding</keyword>
<dbReference type="GO" id="GO:0006281">
    <property type="term" value="P:DNA repair"/>
    <property type="evidence" value="ECO:0007669"/>
    <property type="project" value="InterPro"/>
</dbReference>
<gene>
    <name evidence="9" type="ORF">DB32_004161</name>
</gene>
<evidence type="ECO:0000256" key="4">
    <source>
        <dbReference type="ARBA" id="ARBA00022842"/>
    </source>
</evidence>
<keyword evidence="3" id="KW-0378">Hydrolase</keyword>
<dbReference type="SUPFAM" id="SSF56219">
    <property type="entry name" value="DNase I-like"/>
    <property type="match status" value="1"/>
</dbReference>
<dbReference type="CDD" id="cd09086">
    <property type="entry name" value="ExoIII-like_AP-endo"/>
    <property type="match status" value="1"/>
</dbReference>
<dbReference type="GO" id="GO:0046872">
    <property type="term" value="F:metal ion binding"/>
    <property type="evidence" value="ECO:0007669"/>
    <property type="project" value="UniProtKB-KW"/>
</dbReference>
<reference evidence="9 10" key="1">
    <citation type="submission" date="2015-03" db="EMBL/GenBank/DDBJ databases">
        <title>Genome assembly of Sandaracinus amylolyticus DSM 53668.</title>
        <authorList>
            <person name="Sharma G."/>
            <person name="Subramanian S."/>
        </authorList>
    </citation>
    <scope>NUCLEOTIDE SEQUENCE [LARGE SCALE GENOMIC DNA]</scope>
    <source>
        <strain evidence="9 10">DSM 53668</strain>
    </source>
</reference>
<dbReference type="PROSITE" id="PS51435">
    <property type="entry name" value="AP_NUCLEASE_F1_4"/>
    <property type="match status" value="1"/>
</dbReference>
<feature type="site" description="Important for catalytic activity" evidence="7">
    <location>
        <position position="220"/>
    </location>
</feature>
<dbReference type="InterPro" id="IPR037493">
    <property type="entry name" value="ExoIII-like"/>
</dbReference>
<feature type="binding site" evidence="6">
    <location>
        <position position="150"/>
    </location>
    <ligand>
        <name>Mg(2+)</name>
        <dbReference type="ChEBI" id="CHEBI:18420"/>
        <label>1</label>
    </ligand>
</feature>
<dbReference type="PROSITE" id="PS00726">
    <property type="entry name" value="AP_NUCLEASE_F1_1"/>
    <property type="match status" value="1"/>
</dbReference>
<dbReference type="AlphaFoldDB" id="A0A0F6W449"/>
<feature type="binding site" evidence="6">
    <location>
        <position position="249"/>
    </location>
    <ligand>
        <name>Mg(2+)</name>
        <dbReference type="ChEBI" id="CHEBI:18420"/>
        <label>1</label>
    </ligand>
</feature>
<keyword evidence="6" id="KW-0464">Manganese</keyword>
<feature type="active site" evidence="5">
    <location>
        <position position="107"/>
    </location>
</feature>
<keyword evidence="10" id="KW-1185">Reference proteome</keyword>